<proteinExistence type="predicted"/>
<dbReference type="EMBL" id="SNRW01004421">
    <property type="protein sequence ID" value="KAA6387322.1"/>
    <property type="molecule type" value="Genomic_DNA"/>
</dbReference>
<name>A0A5J4VXR6_9EUKA</name>
<protein>
    <submittedName>
        <fullName evidence="1">Uncharacterized protein</fullName>
    </submittedName>
</protein>
<comment type="caution">
    <text evidence="1">The sequence shown here is derived from an EMBL/GenBank/DDBJ whole genome shotgun (WGS) entry which is preliminary data.</text>
</comment>
<evidence type="ECO:0000313" key="2">
    <source>
        <dbReference type="Proteomes" id="UP000324800"/>
    </source>
</evidence>
<evidence type="ECO:0000313" key="1">
    <source>
        <dbReference type="EMBL" id="KAA6387322.1"/>
    </source>
</evidence>
<dbReference type="AlphaFoldDB" id="A0A5J4VXR6"/>
<organism evidence="1 2">
    <name type="scientific">Streblomastix strix</name>
    <dbReference type="NCBI Taxonomy" id="222440"/>
    <lineage>
        <taxon>Eukaryota</taxon>
        <taxon>Metamonada</taxon>
        <taxon>Preaxostyla</taxon>
        <taxon>Oxymonadida</taxon>
        <taxon>Streblomastigidae</taxon>
        <taxon>Streblomastix</taxon>
    </lineage>
</organism>
<sequence length="201" mass="23749">MSSQQFEIKKEFKELLYHAQILRSENEIMQACYIRDMIYIVCNEIRMGFGNEIYDFIINEKIDVMLKTYIRNPIRELQLMRNVIMHTIDALQYSILCERDKYTNKANEEAKSEKISALSNSCVSLRSQISLHRYDTNASEQSSFESTESNIPNTMRLLRQVMDEGSTHLFGHQNDRRIRKKHFQTFIPVQTNSDDRFSQDA</sequence>
<reference evidence="1 2" key="1">
    <citation type="submission" date="2019-03" db="EMBL/GenBank/DDBJ databases">
        <title>Single cell metagenomics reveals metabolic interactions within the superorganism composed of flagellate Streblomastix strix and complex community of Bacteroidetes bacteria on its surface.</title>
        <authorList>
            <person name="Treitli S.C."/>
            <person name="Kolisko M."/>
            <person name="Husnik F."/>
            <person name="Keeling P."/>
            <person name="Hampl V."/>
        </authorList>
    </citation>
    <scope>NUCLEOTIDE SEQUENCE [LARGE SCALE GENOMIC DNA]</scope>
    <source>
        <strain evidence="1">ST1C</strain>
    </source>
</reference>
<gene>
    <name evidence="1" type="ORF">EZS28_017149</name>
</gene>
<dbReference type="Proteomes" id="UP000324800">
    <property type="component" value="Unassembled WGS sequence"/>
</dbReference>
<accession>A0A5J4VXR6</accession>